<gene>
    <name evidence="5" type="ORF">SAMN05192568_1003206</name>
</gene>
<proteinExistence type="inferred from homology"/>
<dbReference type="STRING" id="582667.SAMN05192568_1003206"/>
<evidence type="ECO:0000256" key="3">
    <source>
        <dbReference type="ARBA" id="ARBA00022729"/>
    </source>
</evidence>
<dbReference type="EMBL" id="FOTK01000003">
    <property type="protein sequence ID" value="SFL32872.1"/>
    <property type="molecule type" value="Genomic_DNA"/>
</dbReference>
<dbReference type="GO" id="GO:0042597">
    <property type="term" value="C:periplasmic space"/>
    <property type="evidence" value="ECO:0007669"/>
    <property type="project" value="UniProtKB-SubCell"/>
</dbReference>
<protein>
    <submittedName>
        <fullName evidence="5">Taurine transport system substrate-binding protein</fullName>
    </submittedName>
</protein>
<evidence type="ECO:0000313" key="5">
    <source>
        <dbReference type="EMBL" id="SFL32872.1"/>
    </source>
</evidence>
<comment type="similarity">
    <text evidence="2">Belongs to the bacterial solute-binding protein SsuA/TauA family.</text>
</comment>
<evidence type="ECO:0000313" key="6">
    <source>
        <dbReference type="Proteomes" id="UP000199048"/>
    </source>
</evidence>
<keyword evidence="6" id="KW-1185">Reference proteome</keyword>
<dbReference type="GO" id="GO:0042918">
    <property type="term" value="P:alkanesulfonate transmembrane transport"/>
    <property type="evidence" value="ECO:0007669"/>
    <property type="project" value="TreeGrafter"/>
</dbReference>
<dbReference type="AlphaFoldDB" id="A0A1I4GS09"/>
<dbReference type="InterPro" id="IPR006311">
    <property type="entry name" value="TAT_signal"/>
</dbReference>
<dbReference type="InterPro" id="IPR001638">
    <property type="entry name" value="Solute-binding_3/MltF_N"/>
</dbReference>
<dbReference type="OrthoDB" id="286202at2"/>
<evidence type="ECO:0000256" key="2">
    <source>
        <dbReference type="ARBA" id="ARBA00010742"/>
    </source>
</evidence>
<dbReference type="Pfam" id="PF13379">
    <property type="entry name" value="NMT1_2"/>
    <property type="match status" value="1"/>
</dbReference>
<name>A0A1I4GS09_9HYPH</name>
<dbReference type="Gene3D" id="3.40.190.10">
    <property type="entry name" value="Periplasmic binding protein-like II"/>
    <property type="match status" value="2"/>
</dbReference>
<feature type="domain" description="Solute-binding protein family 3/N-terminal" evidence="4">
    <location>
        <begin position="40"/>
        <end position="266"/>
    </location>
</feature>
<dbReference type="PANTHER" id="PTHR30024:SF47">
    <property type="entry name" value="TAURINE-BINDING PERIPLASMIC PROTEIN"/>
    <property type="match status" value="1"/>
</dbReference>
<sequence>MTRDRMNLSRRRVLALGAGALGTVTLPGTGGAQQGAKPSVVRIGYLTAPRAWVIGKHDGAFETALGTRVEWIPFPSGGPALQLLAAGKLDLAIFGSTPIAAGISRGLPIQILGSPEVVATSERLVVKPEITEVKQLEGKRIAVAPSSTMAFALEAVIRINRLDPAKVKRLPLGQPETIAAWKRGDIDGTYINGPFWGDLLGSGGKQLLVSGDLQPHGFFFWNSAVVRTDFAQRYPETVVTWLRTVQAQFERYRADPEGVARTLAEDFGAPFEAVRDTLVGLSYPTFQEQLGPKYWGRTAKASDAPFLKALSDTADFLAETGEIKRGGIPASFGPFVNYDLLNRAFPA</sequence>
<dbReference type="SUPFAM" id="SSF53850">
    <property type="entry name" value="Periplasmic binding protein-like II"/>
    <property type="match status" value="1"/>
</dbReference>
<dbReference type="SMART" id="SM00062">
    <property type="entry name" value="PBPb"/>
    <property type="match status" value="1"/>
</dbReference>
<comment type="subcellular location">
    <subcellularLocation>
        <location evidence="1">Periplasm</location>
    </subcellularLocation>
</comment>
<evidence type="ECO:0000256" key="1">
    <source>
        <dbReference type="ARBA" id="ARBA00004418"/>
    </source>
</evidence>
<dbReference type="PROSITE" id="PS51318">
    <property type="entry name" value="TAT"/>
    <property type="match status" value="1"/>
</dbReference>
<organism evidence="5 6">
    <name type="scientific">Methylobacterium pseudosasicola</name>
    <dbReference type="NCBI Taxonomy" id="582667"/>
    <lineage>
        <taxon>Bacteria</taxon>
        <taxon>Pseudomonadati</taxon>
        <taxon>Pseudomonadota</taxon>
        <taxon>Alphaproteobacteria</taxon>
        <taxon>Hyphomicrobiales</taxon>
        <taxon>Methylobacteriaceae</taxon>
        <taxon>Methylobacterium</taxon>
    </lineage>
</organism>
<accession>A0A1I4GS09</accession>
<evidence type="ECO:0000259" key="4">
    <source>
        <dbReference type="SMART" id="SM00062"/>
    </source>
</evidence>
<dbReference type="Proteomes" id="UP000199048">
    <property type="component" value="Unassembled WGS sequence"/>
</dbReference>
<reference evidence="6" key="1">
    <citation type="submission" date="2016-10" db="EMBL/GenBank/DDBJ databases">
        <authorList>
            <person name="Varghese N."/>
            <person name="Submissions S."/>
        </authorList>
    </citation>
    <scope>NUCLEOTIDE SEQUENCE [LARGE SCALE GENOMIC DNA]</scope>
    <source>
        <strain evidence="6">BL36</strain>
    </source>
</reference>
<dbReference type="PANTHER" id="PTHR30024">
    <property type="entry name" value="ALIPHATIC SULFONATES-BINDING PROTEIN-RELATED"/>
    <property type="match status" value="1"/>
</dbReference>
<keyword evidence="3" id="KW-0732">Signal</keyword>